<dbReference type="AlphaFoldDB" id="A0A918HI85"/>
<reference evidence="1" key="1">
    <citation type="journal article" date="2014" name="Int. J. Syst. Evol. Microbiol.">
        <title>Complete genome sequence of Corynebacterium casei LMG S-19264T (=DSM 44701T), isolated from a smear-ripened cheese.</title>
        <authorList>
            <consortium name="US DOE Joint Genome Institute (JGI-PGF)"/>
            <person name="Walter F."/>
            <person name="Albersmeier A."/>
            <person name="Kalinowski J."/>
            <person name="Ruckert C."/>
        </authorList>
    </citation>
    <scope>NUCLEOTIDE SEQUENCE</scope>
    <source>
        <strain evidence="1">JCM 3172</strain>
    </source>
</reference>
<reference evidence="1" key="2">
    <citation type="submission" date="2020-09" db="EMBL/GenBank/DDBJ databases">
        <authorList>
            <person name="Sun Q."/>
            <person name="Ohkuma M."/>
        </authorList>
    </citation>
    <scope>NUCLEOTIDE SEQUENCE</scope>
    <source>
        <strain evidence="1">JCM 3172</strain>
    </source>
</reference>
<proteinExistence type="predicted"/>
<evidence type="ECO:0000313" key="1">
    <source>
        <dbReference type="EMBL" id="GGT64165.1"/>
    </source>
</evidence>
<name>A0A918HI85_9ACTN</name>
<evidence type="ECO:0000313" key="2">
    <source>
        <dbReference type="Proteomes" id="UP000619486"/>
    </source>
</evidence>
<protein>
    <submittedName>
        <fullName evidence="1">Uncharacterized protein</fullName>
    </submittedName>
</protein>
<comment type="caution">
    <text evidence="1">The sequence shown here is derived from an EMBL/GenBank/DDBJ whole genome shotgun (WGS) entry which is preliminary data.</text>
</comment>
<gene>
    <name evidence="1" type="ORF">GCM10014713_66600</name>
</gene>
<dbReference type="Proteomes" id="UP000619486">
    <property type="component" value="Unassembled WGS sequence"/>
</dbReference>
<accession>A0A918HI85</accession>
<dbReference type="EMBL" id="BMQQ01000047">
    <property type="protein sequence ID" value="GGT64165.1"/>
    <property type="molecule type" value="Genomic_DNA"/>
</dbReference>
<organism evidence="1 2">
    <name type="scientific">Streptomyces purpureus</name>
    <dbReference type="NCBI Taxonomy" id="1951"/>
    <lineage>
        <taxon>Bacteria</taxon>
        <taxon>Bacillati</taxon>
        <taxon>Actinomycetota</taxon>
        <taxon>Actinomycetes</taxon>
        <taxon>Kitasatosporales</taxon>
        <taxon>Streptomycetaceae</taxon>
        <taxon>Streptomyces</taxon>
    </lineage>
</organism>
<sequence length="115" mass="12642">MDRCTDLHIPVYANTRPGRRAVALVREPVRRKPFRRRKIDGLIGGMPARNTERCARAQAGSSPGGLGSLRAAHGCAAWDRPSEGWRAGTCSEFLSRRRWGRGAGVFADCLRHGSD</sequence>
<keyword evidence="2" id="KW-1185">Reference proteome</keyword>